<sequence length="116" mass="12618">MAAHDHKYPRPVIRPPRPTPALRTTYRRHEGHLTTVPLETFLILPNLENQPGTYPHLNAVARDKIDRARQSLRPSPSPASALGPLTPPAPSALGSRIPPWTSQSCLARQAANGGAQ</sequence>
<accession>A0AAD7U3Q1</accession>
<dbReference type="Proteomes" id="UP001215151">
    <property type="component" value="Unassembled WGS sequence"/>
</dbReference>
<evidence type="ECO:0000256" key="1">
    <source>
        <dbReference type="SAM" id="MobiDB-lite"/>
    </source>
</evidence>
<name>A0AAD7U3Q1_9APHY</name>
<feature type="region of interest" description="Disordered" evidence="1">
    <location>
        <begin position="67"/>
        <end position="100"/>
    </location>
</feature>
<dbReference type="EMBL" id="JAPEVG010000003">
    <property type="protein sequence ID" value="KAJ8501966.1"/>
    <property type="molecule type" value="Genomic_DNA"/>
</dbReference>
<organism evidence="2 3">
    <name type="scientific">Trametes cubensis</name>
    <dbReference type="NCBI Taxonomy" id="1111947"/>
    <lineage>
        <taxon>Eukaryota</taxon>
        <taxon>Fungi</taxon>
        <taxon>Dikarya</taxon>
        <taxon>Basidiomycota</taxon>
        <taxon>Agaricomycotina</taxon>
        <taxon>Agaricomycetes</taxon>
        <taxon>Polyporales</taxon>
        <taxon>Polyporaceae</taxon>
        <taxon>Trametes</taxon>
    </lineage>
</organism>
<proteinExistence type="predicted"/>
<evidence type="ECO:0000313" key="3">
    <source>
        <dbReference type="Proteomes" id="UP001215151"/>
    </source>
</evidence>
<feature type="region of interest" description="Disordered" evidence="1">
    <location>
        <begin position="1"/>
        <end position="23"/>
    </location>
</feature>
<dbReference type="AlphaFoldDB" id="A0AAD7U3Q1"/>
<gene>
    <name evidence="2" type="ORF">ONZ51_g333</name>
</gene>
<protein>
    <submittedName>
        <fullName evidence="2">Uncharacterized protein</fullName>
    </submittedName>
</protein>
<feature type="compositionally biased region" description="Low complexity" evidence="1">
    <location>
        <begin position="71"/>
        <end position="84"/>
    </location>
</feature>
<comment type="caution">
    <text evidence="2">The sequence shown here is derived from an EMBL/GenBank/DDBJ whole genome shotgun (WGS) entry which is preliminary data.</text>
</comment>
<keyword evidence="3" id="KW-1185">Reference proteome</keyword>
<reference evidence="2" key="1">
    <citation type="submission" date="2022-11" db="EMBL/GenBank/DDBJ databases">
        <title>Genome Sequence of Cubamyces cubensis.</title>
        <authorList>
            <person name="Buettner E."/>
        </authorList>
    </citation>
    <scope>NUCLEOTIDE SEQUENCE</scope>
    <source>
        <strain evidence="2">MPL-01</strain>
    </source>
</reference>
<evidence type="ECO:0000313" key="2">
    <source>
        <dbReference type="EMBL" id="KAJ8501966.1"/>
    </source>
</evidence>